<protein>
    <recommendedName>
        <fullName evidence="1">DUF551 domain-containing protein</fullName>
    </recommendedName>
</protein>
<dbReference type="Proteomes" id="UP000244682">
    <property type="component" value="Chromosome"/>
</dbReference>
<dbReference type="AlphaFoldDB" id="A0AAU8ZNR9"/>
<evidence type="ECO:0000259" key="1">
    <source>
        <dbReference type="Pfam" id="PF04448"/>
    </source>
</evidence>
<name>A0AAU8ZNR9_MORMO</name>
<sequence length="96" mass="11285">MNTNMVRLRKDTAPGRPEFAADCRTRHRQKEMKMEWIKCSEKMPEDRSGVLLWDADIEEVISGHYSHKTQLFYHHGHLIENEITHWCMPPQPPDGG</sequence>
<evidence type="ECO:0000313" key="3">
    <source>
        <dbReference type="Proteomes" id="UP000244682"/>
    </source>
</evidence>
<dbReference type="Pfam" id="PF04448">
    <property type="entry name" value="DUF551"/>
    <property type="match status" value="1"/>
</dbReference>
<organism evidence="2 3">
    <name type="scientific">Morganella morganii</name>
    <name type="common">Proteus morganii</name>
    <dbReference type="NCBI Taxonomy" id="582"/>
    <lineage>
        <taxon>Bacteria</taxon>
        <taxon>Pseudomonadati</taxon>
        <taxon>Pseudomonadota</taxon>
        <taxon>Gammaproteobacteria</taxon>
        <taxon>Enterobacterales</taxon>
        <taxon>Morganellaceae</taxon>
        <taxon>Morganella</taxon>
    </lineage>
</organism>
<dbReference type="InterPro" id="IPR007539">
    <property type="entry name" value="DUF551"/>
</dbReference>
<feature type="domain" description="DUF551" evidence="1">
    <location>
        <begin position="35"/>
        <end position="93"/>
    </location>
</feature>
<accession>A0AAU8ZNR9</accession>
<proteinExistence type="predicted"/>
<reference evidence="2 3" key="1">
    <citation type="submission" date="2018-04" db="EMBL/GenBank/DDBJ databases">
        <title>Whole genome sequencing of Morganella morganii AR_0133.</title>
        <authorList>
            <person name="Conlan S."/>
            <person name="Thomas P.J."/>
            <person name="Mullikin J."/>
            <person name="Frank K.M."/>
            <person name="Segre J.A."/>
        </authorList>
    </citation>
    <scope>NUCLEOTIDE SEQUENCE [LARGE SCALE GENOMIC DNA]</scope>
    <source>
        <strain evidence="2 3">AR_0133</strain>
    </source>
</reference>
<evidence type="ECO:0000313" key="2">
    <source>
        <dbReference type="EMBL" id="AWC94439.1"/>
    </source>
</evidence>
<gene>
    <name evidence="2" type="ORF">AM380_12660</name>
</gene>
<dbReference type="EMBL" id="CP028956">
    <property type="protein sequence ID" value="AWC94439.1"/>
    <property type="molecule type" value="Genomic_DNA"/>
</dbReference>